<proteinExistence type="predicted"/>
<comment type="caution">
    <text evidence="2">The sequence shown here is derived from an EMBL/GenBank/DDBJ whole genome shotgun (WGS) entry which is preliminary data.</text>
</comment>
<keyword evidence="3" id="KW-1185">Reference proteome</keyword>
<evidence type="ECO:0000313" key="2">
    <source>
        <dbReference type="EMBL" id="KAK6761658.1"/>
    </source>
</evidence>
<keyword evidence="1" id="KW-0472">Membrane</keyword>
<organism evidence="2 3">
    <name type="scientific">Necator americanus</name>
    <name type="common">Human hookworm</name>
    <dbReference type="NCBI Taxonomy" id="51031"/>
    <lineage>
        <taxon>Eukaryota</taxon>
        <taxon>Metazoa</taxon>
        <taxon>Ecdysozoa</taxon>
        <taxon>Nematoda</taxon>
        <taxon>Chromadorea</taxon>
        <taxon>Rhabditida</taxon>
        <taxon>Rhabditina</taxon>
        <taxon>Rhabditomorpha</taxon>
        <taxon>Strongyloidea</taxon>
        <taxon>Ancylostomatidae</taxon>
        <taxon>Bunostominae</taxon>
        <taxon>Necator</taxon>
    </lineage>
</organism>
<accession>A0ABR1EGS6</accession>
<dbReference type="Proteomes" id="UP001303046">
    <property type="component" value="Unassembled WGS sequence"/>
</dbReference>
<sequence length="66" mass="7719">MLPSLRLLLQIFAILCIILGLIIIFIAMATPAWQVAYVRELQQWLQSGLWISCQTRLHIRRKKKIS</sequence>
<dbReference type="EMBL" id="JAVFWL010000006">
    <property type="protein sequence ID" value="KAK6761658.1"/>
    <property type="molecule type" value="Genomic_DNA"/>
</dbReference>
<keyword evidence="1" id="KW-1133">Transmembrane helix</keyword>
<protein>
    <submittedName>
        <fullName evidence="2">Uncharacterized protein</fullName>
    </submittedName>
</protein>
<gene>
    <name evidence="2" type="primary">Necator_chrX.g22824</name>
    <name evidence="2" type="ORF">RB195_022661</name>
</gene>
<evidence type="ECO:0000256" key="1">
    <source>
        <dbReference type="SAM" id="Phobius"/>
    </source>
</evidence>
<keyword evidence="1" id="KW-0812">Transmembrane</keyword>
<dbReference type="InterPro" id="IPR010761">
    <property type="entry name" value="Clc_prot-like"/>
</dbReference>
<dbReference type="Pfam" id="PF07062">
    <property type="entry name" value="Clc-like"/>
    <property type="match status" value="1"/>
</dbReference>
<evidence type="ECO:0000313" key="3">
    <source>
        <dbReference type="Proteomes" id="UP001303046"/>
    </source>
</evidence>
<name>A0ABR1EGS6_NECAM</name>
<reference evidence="2 3" key="1">
    <citation type="submission" date="2023-08" db="EMBL/GenBank/DDBJ databases">
        <title>A Necator americanus chromosomal reference genome.</title>
        <authorList>
            <person name="Ilik V."/>
            <person name="Petrzelkova K.J."/>
            <person name="Pardy F."/>
            <person name="Fuh T."/>
            <person name="Niatou-Singa F.S."/>
            <person name="Gouil Q."/>
            <person name="Baker L."/>
            <person name="Ritchie M.E."/>
            <person name="Jex A.R."/>
            <person name="Gazzola D."/>
            <person name="Li H."/>
            <person name="Toshio Fujiwara R."/>
            <person name="Zhan B."/>
            <person name="Aroian R.V."/>
            <person name="Pafco B."/>
            <person name="Schwarz E.M."/>
        </authorList>
    </citation>
    <scope>NUCLEOTIDE SEQUENCE [LARGE SCALE GENOMIC DNA]</scope>
    <source>
        <strain evidence="2 3">Aroian</strain>
        <tissue evidence="2">Whole animal</tissue>
    </source>
</reference>
<feature type="transmembrane region" description="Helical" evidence="1">
    <location>
        <begin position="7"/>
        <end position="29"/>
    </location>
</feature>
<dbReference type="Gene3D" id="1.20.140.150">
    <property type="match status" value="1"/>
</dbReference>